<feature type="compositionally biased region" description="Low complexity" evidence="6">
    <location>
        <begin position="1010"/>
        <end position="1023"/>
    </location>
</feature>
<evidence type="ECO:0000313" key="9">
    <source>
        <dbReference type="EMBL" id="KAF7513770.1"/>
    </source>
</evidence>
<evidence type="ECO:0000256" key="3">
    <source>
        <dbReference type="ARBA" id="ARBA00022833"/>
    </source>
</evidence>
<dbReference type="FunFam" id="1.10.220.150:FF:000017">
    <property type="entry name" value="ARF GTPase activator (Csx2), putative"/>
    <property type="match status" value="1"/>
</dbReference>
<dbReference type="InterPro" id="IPR037278">
    <property type="entry name" value="ARFGAP/RecO"/>
</dbReference>
<feature type="region of interest" description="Disordered" evidence="6">
    <location>
        <begin position="630"/>
        <end position="649"/>
    </location>
</feature>
<dbReference type="CDD" id="cd07608">
    <property type="entry name" value="BAR_ArfGAP_fungi"/>
    <property type="match status" value="1"/>
</dbReference>
<feature type="compositionally biased region" description="Polar residues" evidence="6">
    <location>
        <begin position="579"/>
        <end position="603"/>
    </location>
</feature>
<keyword evidence="5" id="KW-0343">GTPase activation</keyword>
<feature type="domain" description="PH" evidence="7">
    <location>
        <begin position="650"/>
        <end position="756"/>
    </location>
</feature>
<dbReference type="SUPFAM" id="SSF57863">
    <property type="entry name" value="ArfGap/RecO-like zinc finger"/>
    <property type="match status" value="1"/>
</dbReference>
<comment type="function">
    <text evidence="5">GTPase-activating protein for the ADP ribosylation factor family.</text>
</comment>
<dbReference type="CDD" id="cd08204">
    <property type="entry name" value="ArfGap"/>
    <property type="match status" value="1"/>
</dbReference>
<evidence type="ECO:0000259" key="8">
    <source>
        <dbReference type="PROSITE" id="PS50115"/>
    </source>
</evidence>
<dbReference type="Gene3D" id="2.30.29.30">
    <property type="entry name" value="Pleckstrin-homology domain (PH domain)/Phosphotyrosine-binding domain (PTB)"/>
    <property type="match status" value="1"/>
</dbReference>
<keyword evidence="2 4" id="KW-0863">Zinc-finger</keyword>
<feature type="region of interest" description="Disordered" evidence="6">
    <location>
        <begin position="761"/>
        <end position="805"/>
    </location>
</feature>
<dbReference type="PROSITE" id="PS50003">
    <property type="entry name" value="PH_DOMAIN"/>
    <property type="match status" value="1"/>
</dbReference>
<accession>A0A8H7AZ23</accession>
<dbReference type="Gene3D" id="1.20.1270.60">
    <property type="entry name" value="Arfaptin homology (AH) domain/BAR domain"/>
    <property type="match status" value="1"/>
</dbReference>
<keyword evidence="5" id="KW-0963">Cytoplasm</keyword>
<dbReference type="GO" id="GO:0005096">
    <property type="term" value="F:GTPase activator activity"/>
    <property type="evidence" value="ECO:0007669"/>
    <property type="project" value="UniProtKB-KW"/>
</dbReference>
<dbReference type="InterPro" id="IPR038508">
    <property type="entry name" value="ArfGAP_dom_sf"/>
</dbReference>
<dbReference type="AlphaFoldDB" id="A0A8H7AZ23"/>
<feature type="region of interest" description="Disordered" evidence="6">
    <location>
        <begin position="1102"/>
        <end position="1125"/>
    </location>
</feature>
<evidence type="ECO:0000256" key="1">
    <source>
        <dbReference type="ARBA" id="ARBA00022723"/>
    </source>
</evidence>
<feature type="region of interest" description="Disordered" evidence="6">
    <location>
        <begin position="525"/>
        <end position="625"/>
    </location>
</feature>
<dbReference type="GO" id="GO:0006891">
    <property type="term" value="P:intra-Golgi vesicle-mediated transport"/>
    <property type="evidence" value="ECO:0007669"/>
    <property type="project" value="TreeGrafter"/>
</dbReference>
<dbReference type="InterPro" id="IPR045258">
    <property type="entry name" value="ACAP1/2/3-like"/>
</dbReference>
<dbReference type="SMART" id="SM00233">
    <property type="entry name" value="PH"/>
    <property type="match status" value="1"/>
</dbReference>
<dbReference type="SUPFAM" id="SSF50729">
    <property type="entry name" value="PH domain-like"/>
    <property type="match status" value="1"/>
</dbReference>
<dbReference type="FunFam" id="2.30.29.30:FF:000252">
    <property type="entry name" value="ARF GTPase activator (Csx2)"/>
    <property type="match status" value="1"/>
</dbReference>
<dbReference type="InterPro" id="IPR027267">
    <property type="entry name" value="AH/BAR_dom_sf"/>
</dbReference>
<protein>
    <recommendedName>
        <fullName evidence="5">ADP-ribosylation factor GTPase-activating protein</fullName>
    </recommendedName>
</protein>
<name>A0A8H7AZ23_9EURO</name>
<dbReference type="InterPro" id="IPR001849">
    <property type="entry name" value="PH_domain"/>
</dbReference>
<evidence type="ECO:0000313" key="10">
    <source>
        <dbReference type="Proteomes" id="UP000606974"/>
    </source>
</evidence>
<dbReference type="GO" id="GO:0008270">
    <property type="term" value="F:zinc ion binding"/>
    <property type="evidence" value="ECO:0007669"/>
    <property type="project" value="UniProtKB-KW"/>
</dbReference>
<dbReference type="PANTHER" id="PTHR23180:SF160">
    <property type="entry name" value="ADP-RIBOSYLATION FACTOR GTPASE-ACTIVATING PROTEIN EFFECTOR PROTEIN 1"/>
    <property type="match status" value="1"/>
</dbReference>
<feature type="compositionally biased region" description="Polar residues" evidence="6">
    <location>
        <begin position="540"/>
        <end position="552"/>
    </location>
</feature>
<comment type="caution">
    <text evidence="9">The sequence shown here is derived from an EMBL/GenBank/DDBJ whole genome shotgun (WGS) entry which is preliminary data.</text>
</comment>
<feature type="compositionally biased region" description="Polar residues" evidence="6">
    <location>
        <begin position="561"/>
        <end position="572"/>
    </location>
</feature>
<dbReference type="InterPro" id="IPR004148">
    <property type="entry name" value="BAR_dom"/>
</dbReference>
<dbReference type="FunFam" id="1.20.1270.60:FF:000051">
    <property type="entry name" value="ARF GTPase activator (Csx2)"/>
    <property type="match status" value="1"/>
</dbReference>
<dbReference type="Proteomes" id="UP000606974">
    <property type="component" value="Unassembled WGS sequence"/>
</dbReference>
<keyword evidence="10" id="KW-1185">Reference proteome</keyword>
<dbReference type="Gene3D" id="1.10.220.150">
    <property type="entry name" value="Arf GTPase activating protein"/>
    <property type="match status" value="1"/>
</dbReference>
<dbReference type="InterPro" id="IPR001164">
    <property type="entry name" value="ArfGAP_dom"/>
</dbReference>
<dbReference type="SUPFAM" id="SSF103657">
    <property type="entry name" value="BAR/IMD domain-like"/>
    <property type="match status" value="1"/>
</dbReference>
<dbReference type="PROSITE" id="PS50115">
    <property type="entry name" value="ARFGAP"/>
    <property type="match status" value="1"/>
</dbReference>
<feature type="region of interest" description="Disordered" evidence="6">
    <location>
        <begin position="1010"/>
        <end position="1030"/>
    </location>
</feature>
<dbReference type="OrthoDB" id="10266696at2759"/>
<feature type="compositionally biased region" description="Polar residues" evidence="6">
    <location>
        <begin position="610"/>
        <end position="624"/>
    </location>
</feature>
<keyword evidence="1 5" id="KW-0479">Metal-binding</keyword>
<dbReference type="EMBL" id="JAACFV010000004">
    <property type="protein sequence ID" value="KAF7513770.1"/>
    <property type="molecule type" value="Genomic_DNA"/>
</dbReference>
<dbReference type="GO" id="GO:0005768">
    <property type="term" value="C:endosome"/>
    <property type="evidence" value="ECO:0007669"/>
    <property type="project" value="TreeGrafter"/>
</dbReference>
<organism evidence="9 10">
    <name type="scientific">Endocarpon pusillum</name>
    <dbReference type="NCBI Taxonomy" id="364733"/>
    <lineage>
        <taxon>Eukaryota</taxon>
        <taxon>Fungi</taxon>
        <taxon>Dikarya</taxon>
        <taxon>Ascomycota</taxon>
        <taxon>Pezizomycotina</taxon>
        <taxon>Eurotiomycetes</taxon>
        <taxon>Chaetothyriomycetidae</taxon>
        <taxon>Verrucariales</taxon>
        <taxon>Verrucariaceae</taxon>
        <taxon>Endocarpon</taxon>
    </lineage>
</organism>
<evidence type="ECO:0000256" key="5">
    <source>
        <dbReference type="RuleBase" id="RU369028"/>
    </source>
</evidence>
<comment type="subcellular location">
    <subcellularLocation>
        <location evidence="5">Cytoplasm</location>
    </subcellularLocation>
</comment>
<feature type="compositionally biased region" description="Polar residues" evidence="6">
    <location>
        <begin position="783"/>
        <end position="793"/>
    </location>
</feature>
<dbReference type="Pfam" id="PF00169">
    <property type="entry name" value="PH"/>
    <property type="match status" value="1"/>
</dbReference>
<feature type="region of interest" description="Disordered" evidence="6">
    <location>
        <begin position="244"/>
        <end position="267"/>
    </location>
</feature>
<reference evidence="9" key="1">
    <citation type="submission" date="2020-02" db="EMBL/GenBank/DDBJ databases">
        <authorList>
            <person name="Palmer J.M."/>
        </authorList>
    </citation>
    <scope>NUCLEOTIDE SEQUENCE</scope>
    <source>
        <strain evidence="9">EPUS1.4</strain>
        <tissue evidence="9">Thallus</tissue>
    </source>
</reference>
<dbReference type="GO" id="GO:0005802">
    <property type="term" value="C:trans-Golgi network"/>
    <property type="evidence" value="ECO:0007669"/>
    <property type="project" value="TreeGrafter"/>
</dbReference>
<evidence type="ECO:0000256" key="4">
    <source>
        <dbReference type="PROSITE-ProRule" id="PRU00288"/>
    </source>
</evidence>
<dbReference type="InterPro" id="IPR011993">
    <property type="entry name" value="PH-like_dom_sf"/>
</dbReference>
<dbReference type="Pfam" id="PF16746">
    <property type="entry name" value="BAR_3"/>
    <property type="match status" value="1"/>
</dbReference>
<keyword evidence="3 5" id="KW-0862">Zinc</keyword>
<feature type="compositionally biased region" description="Basic and acidic residues" evidence="6">
    <location>
        <begin position="525"/>
        <end position="538"/>
    </location>
</feature>
<evidence type="ECO:0000256" key="6">
    <source>
        <dbReference type="SAM" id="MobiDB-lite"/>
    </source>
</evidence>
<keyword evidence="5" id="KW-0677">Repeat</keyword>
<gene>
    <name evidence="9" type="ORF">GJ744_007821</name>
</gene>
<feature type="compositionally biased region" description="Polar residues" evidence="6">
    <location>
        <begin position="761"/>
        <end position="770"/>
    </location>
</feature>
<keyword evidence="5" id="KW-0040">ANK repeat</keyword>
<evidence type="ECO:0000256" key="2">
    <source>
        <dbReference type="ARBA" id="ARBA00022771"/>
    </source>
</evidence>
<sequence length="1125" mass="124301">MGNISSKPDEGAALYLKDQTRFTIAQLTVSNSTQSVILHITPNAFPAVRLTAKRDLGDDTPVNYVQDPEASLPAFILQLHYEDELSFRFTFVSRQTVAAPLSTSTPGVATTTNVDTSITGLTFAYASNYRDLDNLVTREFHADPNLHKNSNVQLVGDYSTDGSPAVQFDWAWKWRPPKPTEDRGGGWRNSCSFLEYDQRAHRLHTLASFSFWVQNVQRDTQQTPLASPALEMSVPPRLRVASSQSYQSKISEGEPFGFQPDPPSPVDPVPDPGANGALSVINSAPVVDVSCQRPGEDMSVVEDGPLFRATMKSLEQKTGNMRTQMKKVLKKAEAAQQAQVECNQAMKGFLAALKEASGSNASAIKPALDHYFNQIAQQILHYETQNSAHLQKQIIEPLSKLYNLDIKQAEAKKKDFEDESRDYYAYVSRYLGQRQDSMKDKKRTESDNKYQTKRRNFELKRFDYSSFMTDLHGGRKEQELLSHLTRYADGQAKSFLATAKKIEEMSPQLDALVREVSDADKEYKFQRTEREEKRRTLEKSTASYNEPANNLPSVPEAAATPLQNGNNYTSDSDLGRADSTGSQLTHSLSNKSGITLSPSNSTLGPPPGSAYSTSPSSTLFSPGQNRFKGIRDLEERESNTSTSDRPASGQYRKEGLLWALSRPGSHIDPKGINKQAWHKFWIVLDQGRLSEYSNWKQKLDLHMEPIDLRMASVRMARDADRRFCFEVITPQFKRIYQATSEEDMSNWITAINNALQSAFESRGLSSTPQTSRRDSSGRDISSALTGKSSSYSGQHGYHTRDSSSVNRSITVGARPSYIRTSSNSFDENPSKLLQQIRNADQGNTWCADCGSSSKVEWVSINLGIVLCIECSGIHRSLGTHISKVRSLTLDTHSFTNDIVELLLLVGNRVSNMIWEANLDRSLKPSPQSNREQRLKFITAKYNDRAYVMPISGSQSRFATPDETLLASIKKNDIQGVLYGIALKGNVNACDRSRNTHAIFLALAAADPAAPGSAGPSPSVSPNSKASPSPVKPKAFPIAELLVQNGGEIPSQMPAIPLSAAAQLYIEQRTSHRFAITSPTSGDTLAALPTIRGGSTNTLAGLTERENSRSLKRGNAGSRFTSFGDR</sequence>
<feature type="domain" description="Arf-GAP" evidence="8">
    <location>
        <begin position="830"/>
        <end position="954"/>
    </location>
</feature>
<evidence type="ECO:0000259" key="7">
    <source>
        <dbReference type="PROSITE" id="PS50003"/>
    </source>
</evidence>
<dbReference type="SMART" id="SM00105">
    <property type="entry name" value="ArfGap"/>
    <property type="match status" value="1"/>
</dbReference>
<dbReference type="Pfam" id="PF01412">
    <property type="entry name" value="ArfGap"/>
    <property type="match status" value="1"/>
</dbReference>
<dbReference type="PANTHER" id="PTHR23180">
    <property type="entry name" value="CENTAURIN/ARF"/>
    <property type="match status" value="1"/>
</dbReference>
<proteinExistence type="predicted"/>